<protein>
    <submittedName>
        <fullName evidence="1">Uncharacterized protein</fullName>
    </submittedName>
</protein>
<proteinExistence type="predicted"/>
<reference evidence="1 2" key="1">
    <citation type="submission" date="2024-09" db="EMBL/GenBank/DDBJ databases">
        <authorList>
            <person name="Sun Q."/>
            <person name="Mori K."/>
        </authorList>
    </citation>
    <scope>NUCLEOTIDE SEQUENCE [LARGE SCALE GENOMIC DNA]</scope>
    <source>
        <strain evidence="1 2">CGMCC 1.15906</strain>
    </source>
</reference>
<accession>A0ABV6QTQ7</accession>
<organism evidence="1 2">
    <name type="scientific">Kribbella deserti</name>
    <dbReference type="NCBI Taxonomy" id="1926257"/>
    <lineage>
        <taxon>Bacteria</taxon>
        <taxon>Bacillati</taxon>
        <taxon>Actinomycetota</taxon>
        <taxon>Actinomycetes</taxon>
        <taxon>Propionibacteriales</taxon>
        <taxon>Kribbellaceae</taxon>
        <taxon>Kribbella</taxon>
    </lineage>
</organism>
<name>A0ABV6QTQ7_9ACTN</name>
<dbReference type="RefSeq" id="WP_380053490.1">
    <property type="nucleotide sequence ID" value="NZ_JBHLTC010000037.1"/>
</dbReference>
<sequence length="185" mass="20192">MSARLLSIAARLALVLCLFSVSIYFVSKPFLGDDYENLQRSLAVTQVVDRGPVTIDGFEWTLHSMKAYTQLVDEEGAKVNLEVPAGATIIVVEATVKADSTVLVDGDGYSCNAVLTDDQGNKWAEKSAYRFPLPTSCSDNDRPAKRNVPFKVAKLFVVPKSAVPGLLGIIVPPETRTEYRTLIRA</sequence>
<evidence type="ECO:0000313" key="1">
    <source>
        <dbReference type="EMBL" id="MFC0628033.1"/>
    </source>
</evidence>
<evidence type="ECO:0000313" key="2">
    <source>
        <dbReference type="Proteomes" id="UP001589890"/>
    </source>
</evidence>
<gene>
    <name evidence="1" type="ORF">ACFFGN_28435</name>
</gene>
<dbReference type="Proteomes" id="UP001589890">
    <property type="component" value="Unassembled WGS sequence"/>
</dbReference>
<dbReference type="EMBL" id="JBHLTC010000037">
    <property type="protein sequence ID" value="MFC0628033.1"/>
    <property type="molecule type" value="Genomic_DNA"/>
</dbReference>
<keyword evidence="2" id="KW-1185">Reference proteome</keyword>
<comment type="caution">
    <text evidence="1">The sequence shown here is derived from an EMBL/GenBank/DDBJ whole genome shotgun (WGS) entry which is preliminary data.</text>
</comment>